<feature type="region of interest" description="Disordered" evidence="1">
    <location>
        <begin position="1"/>
        <end position="98"/>
    </location>
</feature>
<feature type="region of interest" description="Disordered" evidence="1">
    <location>
        <begin position="241"/>
        <end position="278"/>
    </location>
</feature>
<evidence type="ECO:0000313" key="3">
    <source>
        <dbReference type="Proteomes" id="UP000198406"/>
    </source>
</evidence>
<feature type="compositionally biased region" description="Polar residues" evidence="1">
    <location>
        <begin position="527"/>
        <end position="550"/>
    </location>
</feature>
<gene>
    <name evidence="2" type="ORF">FisN_6Lh221</name>
</gene>
<accession>A0A1Z5J646</accession>
<comment type="caution">
    <text evidence="2">The sequence shown here is derived from an EMBL/GenBank/DDBJ whole genome shotgun (WGS) entry which is preliminary data.</text>
</comment>
<evidence type="ECO:0000256" key="1">
    <source>
        <dbReference type="SAM" id="MobiDB-lite"/>
    </source>
</evidence>
<evidence type="ECO:0000313" key="2">
    <source>
        <dbReference type="EMBL" id="GAX09406.1"/>
    </source>
</evidence>
<dbReference type="OrthoDB" id="206902at2759"/>
<proteinExistence type="predicted"/>
<name>A0A1Z5J646_FISSO</name>
<feature type="region of interest" description="Disordered" evidence="1">
    <location>
        <begin position="435"/>
        <end position="491"/>
    </location>
</feature>
<protein>
    <submittedName>
        <fullName evidence="2">Uncharacterized protein</fullName>
    </submittedName>
</protein>
<reference evidence="2 3" key="1">
    <citation type="journal article" date="2015" name="Plant Cell">
        <title>Oil accumulation by the oleaginous diatom Fistulifera solaris as revealed by the genome and transcriptome.</title>
        <authorList>
            <person name="Tanaka T."/>
            <person name="Maeda Y."/>
            <person name="Veluchamy A."/>
            <person name="Tanaka M."/>
            <person name="Abida H."/>
            <person name="Marechal E."/>
            <person name="Bowler C."/>
            <person name="Muto M."/>
            <person name="Sunaga Y."/>
            <person name="Tanaka M."/>
            <person name="Yoshino T."/>
            <person name="Taniguchi T."/>
            <person name="Fukuda Y."/>
            <person name="Nemoto M."/>
            <person name="Matsumoto M."/>
            <person name="Wong P.S."/>
            <person name="Aburatani S."/>
            <person name="Fujibuchi W."/>
        </authorList>
    </citation>
    <scope>NUCLEOTIDE SEQUENCE [LARGE SCALE GENOMIC DNA]</scope>
    <source>
        <strain evidence="2 3">JPCC DA0580</strain>
    </source>
</reference>
<keyword evidence="3" id="KW-1185">Reference proteome</keyword>
<dbReference type="InParanoid" id="A0A1Z5J646"/>
<dbReference type="AlphaFoldDB" id="A0A1Z5J646"/>
<sequence>MSDLNETAQVSEEESGSAAEPLQRKCGPSNPVVSRTVEFQGMTRTHLEDGPPIASSSQTSDISADEEEASVGKDGSSTLKLPKKKKGISAKERSMLRKGKWTPEEEEYTSRIIHYFSTGLLILPEGHTLRSYLAEKLNCDPMRITKKYAGAACLGRRAYQYREHAPPTIGEIQLARTQLDDLEHRFRMRVEEGYSGLPFSSTSAQDDAVPLTTHSNVTQMLDQMNSAMGLQNAFNSLASTTRLSSETHNQNPAPPSWNHSNAASVFQNQPAPSMPQQQSNALELAKLLLAQNQTAANLLPLLAQLLATAGIPATPGAVSYQTNNTNASAALLPIIASLLGAASVAPQSQAGITANQVAAPPLFTQMAQSSQMPVTSISLPQMPNPPSYAHTTSHSTQGIAPTFIDTNSQGKNPNATNPFFSQLKNVYDMHVSSLGQPLAPSSTHGQRTNQPLSIASKLPPVKESVPSLQNPVSSSLPERSSWQESNDENQTDGSILVGFLSSLKESYLKALQSQDEEQAGTGLRVTLGQSASRVPTVTDTSSVSQHGSSTEEVEWNPHRRTDAVEEKRRAGSSSKGPPRKRHKQKQQTRRD</sequence>
<feature type="compositionally biased region" description="Basic residues" evidence="1">
    <location>
        <begin position="577"/>
        <end position="591"/>
    </location>
</feature>
<organism evidence="2 3">
    <name type="scientific">Fistulifera solaris</name>
    <name type="common">Oleaginous diatom</name>
    <dbReference type="NCBI Taxonomy" id="1519565"/>
    <lineage>
        <taxon>Eukaryota</taxon>
        <taxon>Sar</taxon>
        <taxon>Stramenopiles</taxon>
        <taxon>Ochrophyta</taxon>
        <taxon>Bacillariophyta</taxon>
        <taxon>Bacillariophyceae</taxon>
        <taxon>Bacillariophycidae</taxon>
        <taxon>Naviculales</taxon>
        <taxon>Naviculaceae</taxon>
        <taxon>Fistulifera</taxon>
    </lineage>
</organism>
<feature type="compositionally biased region" description="Polar residues" evidence="1">
    <location>
        <begin position="435"/>
        <end position="453"/>
    </location>
</feature>
<dbReference type="EMBL" id="BDSP01000007">
    <property type="protein sequence ID" value="GAX09406.1"/>
    <property type="molecule type" value="Genomic_DNA"/>
</dbReference>
<feature type="compositionally biased region" description="Polar residues" evidence="1">
    <location>
        <begin position="466"/>
        <end position="484"/>
    </location>
</feature>
<dbReference type="Proteomes" id="UP000198406">
    <property type="component" value="Unassembled WGS sequence"/>
</dbReference>
<dbReference type="PANTHER" id="PTHR35213">
    <property type="entry name" value="RING-TYPE DOMAIN-CONTAINING PROTEIN-RELATED"/>
    <property type="match status" value="1"/>
</dbReference>
<feature type="compositionally biased region" description="Basic and acidic residues" evidence="1">
    <location>
        <begin position="555"/>
        <end position="569"/>
    </location>
</feature>
<feature type="compositionally biased region" description="Polar residues" evidence="1">
    <location>
        <begin position="1"/>
        <end position="10"/>
    </location>
</feature>
<feature type="region of interest" description="Disordered" evidence="1">
    <location>
        <begin position="525"/>
        <end position="591"/>
    </location>
</feature>
<dbReference type="PANTHER" id="PTHR35213:SF5">
    <property type="entry name" value="RING-TYPE DOMAIN-CONTAINING PROTEIN"/>
    <property type="match status" value="1"/>
</dbReference>